<evidence type="ECO:0000256" key="1">
    <source>
        <dbReference type="SAM" id="SignalP"/>
    </source>
</evidence>
<feature type="chain" id="PRO_5018013908" description="CBM-cenC domain-containing protein" evidence="1">
    <location>
        <begin position="21"/>
        <end position="224"/>
    </location>
</feature>
<comment type="caution">
    <text evidence="2">The sequence shown here is derived from an EMBL/GenBank/DDBJ whole genome shotgun (WGS) entry which is preliminary data.</text>
</comment>
<name>A0A3M2SDH9_9HYPO</name>
<evidence type="ECO:0000313" key="2">
    <source>
        <dbReference type="EMBL" id="RMJ15630.1"/>
    </source>
</evidence>
<evidence type="ECO:0008006" key="4">
    <source>
        <dbReference type="Google" id="ProtNLM"/>
    </source>
</evidence>
<organism evidence="2 3">
    <name type="scientific">Fusarium kuroshium</name>
    <dbReference type="NCBI Taxonomy" id="2010991"/>
    <lineage>
        <taxon>Eukaryota</taxon>
        <taxon>Fungi</taxon>
        <taxon>Dikarya</taxon>
        <taxon>Ascomycota</taxon>
        <taxon>Pezizomycotina</taxon>
        <taxon>Sordariomycetes</taxon>
        <taxon>Hypocreomycetidae</taxon>
        <taxon>Hypocreales</taxon>
        <taxon>Nectriaceae</taxon>
        <taxon>Fusarium</taxon>
        <taxon>Fusarium solani species complex</taxon>
    </lineage>
</organism>
<dbReference type="AlphaFoldDB" id="A0A3M2SDH9"/>
<dbReference type="Proteomes" id="UP000277212">
    <property type="component" value="Unassembled WGS sequence"/>
</dbReference>
<evidence type="ECO:0000313" key="3">
    <source>
        <dbReference type="Proteomes" id="UP000277212"/>
    </source>
</evidence>
<keyword evidence="1" id="KW-0732">Signal</keyword>
<sequence>MVSSVFSFLLGSLAIGAVTAKPVSTTATTTTTVSSCVPVPTTVAPGDPTVTFITQPEERDEEKEASTSLHIDFEDNILDHWTIGSDKSFSYNIEHLQTPYGDSHVFKIVEPTSDGYAFIDYKEVLKLEESARGYRVAFTARCSWIDKDGVTDWSPIEVILKHSGSRLFETKPSNGKDLGNGWARFEEVLLNEGVTGDTKLRIRVKSTGWSLHWYFDDIVVEKIE</sequence>
<feature type="signal peptide" evidence="1">
    <location>
        <begin position="1"/>
        <end position="20"/>
    </location>
</feature>
<proteinExistence type="predicted"/>
<dbReference type="EMBL" id="NKUJ01000061">
    <property type="protein sequence ID" value="RMJ15630.1"/>
    <property type="molecule type" value="Genomic_DNA"/>
</dbReference>
<keyword evidence="3" id="KW-1185">Reference proteome</keyword>
<reference evidence="2 3" key="1">
    <citation type="submission" date="2017-06" db="EMBL/GenBank/DDBJ databases">
        <title>Comparative genomic analysis of Ambrosia Fusariam Clade fungi.</title>
        <authorList>
            <person name="Stajich J.E."/>
            <person name="Carrillo J."/>
            <person name="Kijimoto T."/>
            <person name="Eskalen A."/>
            <person name="O'Donnell K."/>
            <person name="Kasson M."/>
        </authorList>
    </citation>
    <scope>NUCLEOTIDE SEQUENCE [LARGE SCALE GENOMIC DNA]</scope>
    <source>
        <strain evidence="2">UCR3666</strain>
    </source>
</reference>
<gene>
    <name evidence="2" type="ORF">CDV36_004678</name>
</gene>
<accession>A0A3M2SDH9</accession>
<dbReference type="OrthoDB" id="5074953at2759"/>
<protein>
    <recommendedName>
        <fullName evidence="4">CBM-cenC domain-containing protein</fullName>
    </recommendedName>
</protein>